<dbReference type="InterPro" id="IPR052342">
    <property type="entry name" value="MCH/BMMD"/>
</dbReference>
<comment type="caution">
    <text evidence="3">The sequence shown here is derived from an EMBL/GenBank/DDBJ whole genome shotgun (WGS) entry which is preliminary data.</text>
</comment>
<organism evidence="3 4">
    <name type="scientific">Streptomyces tremellae</name>
    <dbReference type="NCBI Taxonomy" id="1124239"/>
    <lineage>
        <taxon>Bacteria</taxon>
        <taxon>Bacillati</taxon>
        <taxon>Actinomycetota</taxon>
        <taxon>Actinomycetes</taxon>
        <taxon>Kitasatosporales</taxon>
        <taxon>Streptomycetaceae</taxon>
        <taxon>Streptomyces</taxon>
    </lineage>
</organism>
<proteinExistence type="inferred from homology"/>
<dbReference type="Pfam" id="PF01575">
    <property type="entry name" value="MaoC_dehydratas"/>
    <property type="match status" value="1"/>
</dbReference>
<name>A0ABP7F4X6_9ACTN</name>
<dbReference type="Gene3D" id="3.10.129.10">
    <property type="entry name" value="Hotdog Thioesterase"/>
    <property type="match status" value="1"/>
</dbReference>
<comment type="similarity">
    <text evidence="1">Belongs to the enoyl-CoA hydratase/isomerase family.</text>
</comment>
<gene>
    <name evidence="3" type="ORF">GCM10023082_31430</name>
</gene>
<protein>
    <submittedName>
        <fullName evidence="3">MaoC/PaaZ C-terminal domain-containing protein</fullName>
    </submittedName>
</protein>
<evidence type="ECO:0000256" key="1">
    <source>
        <dbReference type="ARBA" id="ARBA00005254"/>
    </source>
</evidence>
<reference evidence="4" key="1">
    <citation type="journal article" date="2019" name="Int. J. Syst. Evol. Microbiol.">
        <title>The Global Catalogue of Microorganisms (GCM) 10K type strain sequencing project: providing services to taxonomists for standard genome sequencing and annotation.</title>
        <authorList>
            <consortium name="The Broad Institute Genomics Platform"/>
            <consortium name="The Broad Institute Genome Sequencing Center for Infectious Disease"/>
            <person name="Wu L."/>
            <person name="Ma J."/>
        </authorList>
    </citation>
    <scope>NUCLEOTIDE SEQUENCE [LARGE SCALE GENOMIC DNA]</scope>
    <source>
        <strain evidence="4">JCM 30846</strain>
    </source>
</reference>
<evidence type="ECO:0000313" key="3">
    <source>
        <dbReference type="EMBL" id="GAA3731484.1"/>
    </source>
</evidence>
<accession>A0ABP7F4X6</accession>
<dbReference type="InterPro" id="IPR029069">
    <property type="entry name" value="HotDog_dom_sf"/>
</dbReference>
<evidence type="ECO:0000313" key="4">
    <source>
        <dbReference type="Proteomes" id="UP001499884"/>
    </source>
</evidence>
<dbReference type="PANTHER" id="PTHR43664">
    <property type="entry name" value="MONOAMINE OXIDASE-RELATED"/>
    <property type="match status" value="1"/>
</dbReference>
<dbReference type="PANTHER" id="PTHR43664:SF1">
    <property type="entry name" value="BETA-METHYLMALYL-COA DEHYDRATASE"/>
    <property type="match status" value="1"/>
</dbReference>
<dbReference type="Proteomes" id="UP001499884">
    <property type="component" value="Unassembled WGS sequence"/>
</dbReference>
<sequence length="162" mass="17425">MTSMFFEDLVEGQTFVSKGRTVTESDVVNFAGLSGDFNPIHLDRESTKDGMFGERVAHGVLGLSMATGLLDSLGLFKESMGAMLAIEDWRFTGPILINDTIHLELTIESTRLTSKGTSGVVRRRLKLVNQHGAVVQDGVITVLILCREPASAGAREEAGDAA</sequence>
<dbReference type="InterPro" id="IPR002539">
    <property type="entry name" value="MaoC-like_dom"/>
</dbReference>
<evidence type="ECO:0000259" key="2">
    <source>
        <dbReference type="Pfam" id="PF01575"/>
    </source>
</evidence>
<dbReference type="SUPFAM" id="SSF54637">
    <property type="entry name" value="Thioesterase/thiol ester dehydrase-isomerase"/>
    <property type="match status" value="1"/>
</dbReference>
<feature type="domain" description="MaoC-like" evidence="2">
    <location>
        <begin position="12"/>
        <end position="122"/>
    </location>
</feature>
<keyword evidence="4" id="KW-1185">Reference proteome</keyword>
<dbReference type="EMBL" id="BAABEP010000018">
    <property type="protein sequence ID" value="GAA3731484.1"/>
    <property type="molecule type" value="Genomic_DNA"/>
</dbReference>